<gene>
    <name evidence="1" type="ORF">ANPEMHCN_00002</name>
</gene>
<protein>
    <submittedName>
        <fullName evidence="1">Uncharacterized protein</fullName>
    </submittedName>
</protein>
<sequence length="66" mass="7687">MDGIEVGDVRRFHFHPALGSLIYMAVVDVHIKDLHSPTRFWADLQIPPLFLFFYLDQIRVLIFCGV</sequence>
<organism evidence="1">
    <name type="scientific">Candidatus Methanogaster sp. ANME-2c ERB4</name>
    <dbReference type="NCBI Taxonomy" id="2759911"/>
    <lineage>
        <taxon>Archaea</taxon>
        <taxon>Methanobacteriati</taxon>
        <taxon>Methanobacteriota</taxon>
        <taxon>Stenosarchaea group</taxon>
        <taxon>Methanomicrobia</taxon>
        <taxon>Methanosarcinales</taxon>
        <taxon>ANME-2 cluster</taxon>
        <taxon>Candidatus Methanogasteraceae</taxon>
        <taxon>Candidatus Methanogaster</taxon>
    </lineage>
</organism>
<evidence type="ECO:0000313" key="1">
    <source>
        <dbReference type="EMBL" id="QNO47123.1"/>
    </source>
</evidence>
<dbReference type="AlphaFoldDB" id="A0A7G9YGI9"/>
<dbReference type="EMBL" id="MT631242">
    <property type="protein sequence ID" value="QNO47123.1"/>
    <property type="molecule type" value="Genomic_DNA"/>
</dbReference>
<name>A0A7G9YGI9_9EURY</name>
<accession>A0A7G9YGI9</accession>
<reference evidence="1" key="1">
    <citation type="submission" date="2020-06" db="EMBL/GenBank/DDBJ databases">
        <title>Unique genomic features of the anaerobic methanotrophic archaea.</title>
        <authorList>
            <person name="Chadwick G.L."/>
            <person name="Skennerton C.T."/>
            <person name="Laso-Perez R."/>
            <person name="Leu A.O."/>
            <person name="Speth D.R."/>
            <person name="Yu H."/>
            <person name="Morgan-Lang C."/>
            <person name="Hatzenpichler R."/>
            <person name="Goudeau D."/>
            <person name="Malmstrom R."/>
            <person name="Brazelton W.J."/>
            <person name="Woyke T."/>
            <person name="Hallam S.J."/>
            <person name="Tyson G.W."/>
            <person name="Wegener G."/>
            <person name="Boetius A."/>
            <person name="Orphan V."/>
        </authorList>
    </citation>
    <scope>NUCLEOTIDE SEQUENCE</scope>
</reference>
<proteinExistence type="predicted"/>